<gene>
    <name evidence="2" type="ORF">ABHF33_16055</name>
</gene>
<evidence type="ECO:0000313" key="2">
    <source>
        <dbReference type="EMBL" id="XBM00546.1"/>
    </source>
</evidence>
<feature type="transmembrane region" description="Helical" evidence="1">
    <location>
        <begin position="6"/>
        <end position="27"/>
    </location>
</feature>
<proteinExistence type="predicted"/>
<protein>
    <submittedName>
        <fullName evidence="2">Uncharacterized protein</fullName>
    </submittedName>
</protein>
<accession>A0AAU7F8Q0</accession>
<sequence length="113" mass="13366">MHDIFLAYILPVLICGSFFGSVLYLFLAQYIHDYLQENYHDALPPPLNNEYGDGTDFSYLFEVWHAWRIGTLQRMESCFWRGFFRVTVATGGMELLSMFVLFSCFLFKIFYLK</sequence>
<keyword evidence="1" id="KW-1133">Transmembrane helix</keyword>
<dbReference type="EMBL" id="CP157355">
    <property type="protein sequence ID" value="XBM00546.1"/>
    <property type="molecule type" value="Genomic_DNA"/>
</dbReference>
<evidence type="ECO:0000256" key="1">
    <source>
        <dbReference type="SAM" id="Phobius"/>
    </source>
</evidence>
<organism evidence="2">
    <name type="scientific">Chitinibacter mangrovi</name>
    <dbReference type="NCBI Taxonomy" id="3153927"/>
    <lineage>
        <taxon>Bacteria</taxon>
        <taxon>Pseudomonadati</taxon>
        <taxon>Pseudomonadota</taxon>
        <taxon>Betaproteobacteria</taxon>
        <taxon>Neisseriales</taxon>
        <taxon>Chitinibacteraceae</taxon>
        <taxon>Chitinibacter</taxon>
    </lineage>
</organism>
<reference evidence="2" key="1">
    <citation type="submission" date="2024-05" db="EMBL/GenBank/DDBJ databases">
        <authorList>
            <person name="Yang L."/>
            <person name="Pan L."/>
        </authorList>
    </citation>
    <scope>NUCLEOTIDE SEQUENCE</scope>
    <source>
        <strain evidence="2">FCG-7</strain>
    </source>
</reference>
<name>A0AAU7F8Q0_9NEIS</name>
<feature type="transmembrane region" description="Helical" evidence="1">
    <location>
        <begin position="83"/>
        <end position="111"/>
    </location>
</feature>
<dbReference type="RefSeq" id="WP_348944893.1">
    <property type="nucleotide sequence ID" value="NZ_CP157355.1"/>
</dbReference>
<dbReference type="KEGG" id="cmav:ABHF33_16055"/>
<dbReference type="AlphaFoldDB" id="A0AAU7F8Q0"/>
<keyword evidence="1" id="KW-0472">Membrane</keyword>
<keyword evidence="1" id="KW-0812">Transmembrane</keyword>